<protein>
    <submittedName>
        <fullName evidence="2">Uncharacterized protein</fullName>
    </submittedName>
</protein>
<keyword evidence="3" id="KW-1185">Reference proteome</keyword>
<feature type="region of interest" description="Disordered" evidence="1">
    <location>
        <begin position="35"/>
        <end position="55"/>
    </location>
</feature>
<dbReference type="KEGG" id="cim:CIMG_00856"/>
<dbReference type="VEuPathDB" id="FungiDB:CIMG_00856"/>
<dbReference type="GeneID" id="4567760"/>
<evidence type="ECO:0000256" key="1">
    <source>
        <dbReference type="SAM" id="MobiDB-lite"/>
    </source>
</evidence>
<proteinExistence type="predicted"/>
<accession>J3KHW8</accession>
<feature type="compositionally biased region" description="Polar residues" evidence="1">
    <location>
        <begin position="8"/>
        <end position="22"/>
    </location>
</feature>
<evidence type="ECO:0000313" key="2">
    <source>
        <dbReference type="EMBL" id="EAS35502.3"/>
    </source>
</evidence>
<dbReference type="EMBL" id="GG704911">
    <property type="protein sequence ID" value="EAS35502.3"/>
    <property type="molecule type" value="Genomic_DNA"/>
</dbReference>
<sequence length="96" mass="10883">MVDMVSPTKVQGNPQNDVNQKKMTIRALTLSTLRKRQANGNVQDSENRDGDKTMSLCQTIAPARRGNVREFGIFGDCWIPKRENRHTTSAARIPWK</sequence>
<feature type="region of interest" description="Disordered" evidence="1">
    <location>
        <begin position="1"/>
        <end position="22"/>
    </location>
</feature>
<evidence type="ECO:0000313" key="3">
    <source>
        <dbReference type="Proteomes" id="UP000001261"/>
    </source>
</evidence>
<organism evidence="2 3">
    <name type="scientific">Coccidioides immitis (strain RS)</name>
    <name type="common">Valley fever fungus</name>
    <dbReference type="NCBI Taxonomy" id="246410"/>
    <lineage>
        <taxon>Eukaryota</taxon>
        <taxon>Fungi</taxon>
        <taxon>Dikarya</taxon>
        <taxon>Ascomycota</taxon>
        <taxon>Pezizomycotina</taxon>
        <taxon>Eurotiomycetes</taxon>
        <taxon>Eurotiomycetidae</taxon>
        <taxon>Onygenales</taxon>
        <taxon>Onygenaceae</taxon>
        <taxon>Coccidioides</taxon>
    </lineage>
</organism>
<dbReference type="AlphaFoldDB" id="J3KHW8"/>
<dbReference type="RefSeq" id="XP_001247085.1">
    <property type="nucleotide sequence ID" value="XM_001247084.2"/>
</dbReference>
<name>J3KHW8_COCIM</name>
<reference evidence="3" key="2">
    <citation type="journal article" date="2010" name="Genome Res.">
        <title>Population genomic sequencing of Coccidioides fungi reveals recent hybridization and transposon control.</title>
        <authorList>
            <person name="Neafsey D.E."/>
            <person name="Barker B.M."/>
            <person name="Sharpton T.J."/>
            <person name="Stajich J.E."/>
            <person name="Park D.J."/>
            <person name="Whiston E."/>
            <person name="Hung C.-Y."/>
            <person name="McMahan C."/>
            <person name="White J."/>
            <person name="Sykes S."/>
            <person name="Heiman D."/>
            <person name="Young S."/>
            <person name="Zeng Q."/>
            <person name="Abouelleil A."/>
            <person name="Aftuck L."/>
            <person name="Bessette D."/>
            <person name="Brown A."/>
            <person name="FitzGerald M."/>
            <person name="Lui A."/>
            <person name="Macdonald J.P."/>
            <person name="Priest M."/>
            <person name="Orbach M.J."/>
            <person name="Galgiani J.N."/>
            <person name="Kirkland T.N."/>
            <person name="Cole G.T."/>
            <person name="Birren B.W."/>
            <person name="Henn M.R."/>
            <person name="Taylor J.W."/>
            <person name="Rounsley S.D."/>
        </authorList>
    </citation>
    <scope>GENOME REANNOTATION</scope>
    <source>
        <strain evidence="3">RS</strain>
    </source>
</reference>
<dbReference type="Proteomes" id="UP000001261">
    <property type="component" value="Unassembled WGS sequence"/>
</dbReference>
<gene>
    <name evidence="2" type="ORF">CIMG_00856</name>
</gene>
<reference evidence="3" key="1">
    <citation type="journal article" date="2009" name="Genome Res.">
        <title>Comparative genomic analyses of the human fungal pathogens Coccidioides and their relatives.</title>
        <authorList>
            <person name="Sharpton T.J."/>
            <person name="Stajich J.E."/>
            <person name="Rounsley S.D."/>
            <person name="Gardner M.J."/>
            <person name="Wortman J.R."/>
            <person name="Jordar V.S."/>
            <person name="Maiti R."/>
            <person name="Kodira C.D."/>
            <person name="Neafsey D.E."/>
            <person name="Zeng Q."/>
            <person name="Hung C.-Y."/>
            <person name="McMahan C."/>
            <person name="Muszewska A."/>
            <person name="Grynberg M."/>
            <person name="Mandel M.A."/>
            <person name="Kellner E.M."/>
            <person name="Barker B.M."/>
            <person name="Galgiani J.N."/>
            <person name="Orbach M.J."/>
            <person name="Kirkland T.N."/>
            <person name="Cole G.T."/>
            <person name="Henn M.R."/>
            <person name="Birren B.W."/>
            <person name="Taylor J.W."/>
        </authorList>
    </citation>
    <scope>NUCLEOTIDE SEQUENCE [LARGE SCALE GENOMIC DNA]</scope>
    <source>
        <strain evidence="3">RS</strain>
    </source>
</reference>
<dbReference type="InParanoid" id="J3KHW8"/>